<evidence type="ECO:0000313" key="1">
    <source>
        <dbReference type="EMBL" id="MEQ2467942.1"/>
    </source>
</evidence>
<reference evidence="1 2" key="1">
    <citation type="submission" date="2024-03" db="EMBL/GenBank/DDBJ databases">
        <title>Human intestinal bacterial collection.</title>
        <authorList>
            <person name="Pauvert C."/>
            <person name="Hitch T.C.A."/>
            <person name="Clavel T."/>
        </authorList>
    </citation>
    <scope>NUCLEOTIDE SEQUENCE [LARGE SCALE GENOMIC DNA]</scope>
    <source>
        <strain evidence="1 2">CLA-SR-H024</strain>
    </source>
</reference>
<keyword evidence="2" id="KW-1185">Reference proteome</keyword>
<organism evidence="1 2">
    <name type="scientific">Niallia hominis</name>
    <dbReference type="NCBI Taxonomy" id="3133173"/>
    <lineage>
        <taxon>Bacteria</taxon>
        <taxon>Bacillati</taxon>
        <taxon>Bacillota</taxon>
        <taxon>Bacilli</taxon>
        <taxon>Bacillales</taxon>
        <taxon>Bacillaceae</taxon>
        <taxon>Niallia</taxon>
    </lineage>
</organism>
<comment type="caution">
    <text evidence="1">The sequence shown here is derived from an EMBL/GenBank/DDBJ whole genome shotgun (WGS) entry which is preliminary data.</text>
</comment>
<proteinExistence type="predicted"/>
<dbReference type="Proteomes" id="UP001465426">
    <property type="component" value="Unassembled WGS sequence"/>
</dbReference>
<gene>
    <name evidence="1" type="ORF">WMO63_19975</name>
</gene>
<name>A0ABV1F6J2_9BACI</name>
<sequence>MIYQPEGRDTSVEVKIADETVWMTQKAIATLYQTTMQNITIHL</sequence>
<protein>
    <submittedName>
        <fullName evidence="1">Uncharacterized protein</fullName>
    </submittedName>
</protein>
<evidence type="ECO:0000313" key="2">
    <source>
        <dbReference type="Proteomes" id="UP001465426"/>
    </source>
</evidence>
<dbReference type="EMBL" id="JBBMFN010000070">
    <property type="protein sequence ID" value="MEQ2467942.1"/>
    <property type="molecule type" value="Genomic_DNA"/>
</dbReference>
<accession>A0ABV1F6J2</accession>